<proteinExistence type="predicted"/>
<sequence length="127" mass="13179">MSDQNSAMADELLEAHTIDDEAQPGQPPALKCSCGWTGTSLDEGGQHARDNGLCGECWGSGETADFLSPDDSGIGPCPACNGRGTAAAEDANARAAEEFDRLMADTGADEELDRLTADAEDAQACRD</sequence>
<protein>
    <recommendedName>
        <fullName evidence="4">Molecular chaperone DnaJ</fullName>
    </recommendedName>
</protein>
<accession>A0ABP8UAP2</accession>
<name>A0ABP8UAP2_9ACTN</name>
<reference evidence="3" key="1">
    <citation type="journal article" date="2019" name="Int. J. Syst. Evol. Microbiol.">
        <title>The Global Catalogue of Microorganisms (GCM) 10K type strain sequencing project: providing services to taxonomists for standard genome sequencing and annotation.</title>
        <authorList>
            <consortium name="The Broad Institute Genomics Platform"/>
            <consortium name="The Broad Institute Genome Sequencing Center for Infectious Disease"/>
            <person name="Wu L."/>
            <person name="Ma J."/>
        </authorList>
    </citation>
    <scope>NUCLEOTIDE SEQUENCE [LARGE SCALE GENOMIC DNA]</scope>
    <source>
        <strain evidence="3">JCM 17939</strain>
    </source>
</reference>
<evidence type="ECO:0000313" key="2">
    <source>
        <dbReference type="EMBL" id="GAA4626758.1"/>
    </source>
</evidence>
<comment type="caution">
    <text evidence="2">The sequence shown here is derived from an EMBL/GenBank/DDBJ whole genome shotgun (WGS) entry which is preliminary data.</text>
</comment>
<keyword evidence="3" id="KW-1185">Reference proteome</keyword>
<evidence type="ECO:0000256" key="1">
    <source>
        <dbReference type="SAM" id="MobiDB-lite"/>
    </source>
</evidence>
<dbReference type="EMBL" id="BAABHK010000004">
    <property type="protein sequence ID" value="GAA4626758.1"/>
    <property type="molecule type" value="Genomic_DNA"/>
</dbReference>
<gene>
    <name evidence="2" type="ORF">GCM10023196_036300</name>
</gene>
<evidence type="ECO:0008006" key="4">
    <source>
        <dbReference type="Google" id="ProtNLM"/>
    </source>
</evidence>
<dbReference type="RefSeq" id="WP_345432015.1">
    <property type="nucleotide sequence ID" value="NZ_BAABHK010000004.1"/>
</dbReference>
<dbReference type="Proteomes" id="UP001501442">
    <property type="component" value="Unassembled WGS sequence"/>
</dbReference>
<organism evidence="2 3">
    <name type="scientific">Actinoallomurus vinaceus</name>
    <dbReference type="NCBI Taxonomy" id="1080074"/>
    <lineage>
        <taxon>Bacteria</taxon>
        <taxon>Bacillati</taxon>
        <taxon>Actinomycetota</taxon>
        <taxon>Actinomycetes</taxon>
        <taxon>Streptosporangiales</taxon>
        <taxon>Thermomonosporaceae</taxon>
        <taxon>Actinoallomurus</taxon>
    </lineage>
</organism>
<feature type="region of interest" description="Disordered" evidence="1">
    <location>
        <begin position="1"/>
        <end position="28"/>
    </location>
</feature>
<evidence type="ECO:0000313" key="3">
    <source>
        <dbReference type="Proteomes" id="UP001501442"/>
    </source>
</evidence>